<accession>A0A1W1V6A2</accession>
<dbReference type="AlphaFoldDB" id="A0A1W1V6A2"/>
<dbReference type="STRING" id="573058.SAMN00017477_1419"/>
<dbReference type="PROSITE" id="PS51354">
    <property type="entry name" value="GLUTAREDOXIN_2"/>
    <property type="match status" value="1"/>
</dbReference>
<sequence>MITLFVSSLCPDCPPAIEAFNHAKIDFQIIDITESMANLKIFLKYRDSIPFFDSIKEKGQVGVPTIMIGNGERFYSFSDDLDLKNL</sequence>
<dbReference type="OrthoDB" id="9798918at2"/>
<keyword evidence="3" id="KW-1185">Reference proteome</keyword>
<protein>
    <submittedName>
        <fullName evidence="2">Glutaredoxin-related protein</fullName>
    </submittedName>
</protein>
<dbReference type="InterPro" id="IPR002109">
    <property type="entry name" value="Glutaredoxin"/>
</dbReference>
<organism evidence="2 3">
    <name type="scientific">Peptoniphilus asaccharolyticus DSM 20463</name>
    <dbReference type="NCBI Taxonomy" id="573058"/>
    <lineage>
        <taxon>Bacteria</taxon>
        <taxon>Bacillati</taxon>
        <taxon>Bacillota</taxon>
        <taxon>Tissierellia</taxon>
        <taxon>Tissierellales</taxon>
        <taxon>Peptoniphilaceae</taxon>
        <taxon>Peptoniphilus</taxon>
    </lineage>
</organism>
<dbReference type="Gene3D" id="3.40.30.10">
    <property type="entry name" value="Glutaredoxin"/>
    <property type="match status" value="1"/>
</dbReference>
<dbReference type="InterPro" id="IPR036249">
    <property type="entry name" value="Thioredoxin-like_sf"/>
</dbReference>
<proteinExistence type="predicted"/>
<feature type="domain" description="Glutaredoxin" evidence="1">
    <location>
        <begin position="2"/>
        <end position="70"/>
    </location>
</feature>
<dbReference type="EMBL" id="FWWR01000009">
    <property type="protein sequence ID" value="SMB88544.1"/>
    <property type="molecule type" value="Genomic_DNA"/>
</dbReference>
<dbReference type="RefSeq" id="WP_084230960.1">
    <property type="nucleotide sequence ID" value="NZ_FWWR01000009.1"/>
</dbReference>
<reference evidence="3" key="1">
    <citation type="submission" date="2017-04" db="EMBL/GenBank/DDBJ databases">
        <authorList>
            <person name="Varghese N."/>
            <person name="Submissions S."/>
        </authorList>
    </citation>
    <scope>NUCLEOTIDE SEQUENCE [LARGE SCALE GENOMIC DNA]</scope>
    <source>
        <strain evidence="3">DSM 20463</strain>
    </source>
</reference>
<dbReference type="Pfam" id="PF00462">
    <property type="entry name" value="Glutaredoxin"/>
    <property type="match status" value="1"/>
</dbReference>
<evidence type="ECO:0000259" key="1">
    <source>
        <dbReference type="Pfam" id="PF00462"/>
    </source>
</evidence>
<evidence type="ECO:0000313" key="2">
    <source>
        <dbReference type="EMBL" id="SMB88544.1"/>
    </source>
</evidence>
<dbReference type="SUPFAM" id="SSF52833">
    <property type="entry name" value="Thioredoxin-like"/>
    <property type="match status" value="1"/>
</dbReference>
<dbReference type="Proteomes" id="UP000192368">
    <property type="component" value="Unassembled WGS sequence"/>
</dbReference>
<gene>
    <name evidence="2" type="ORF">SAMN00017477_1419</name>
</gene>
<evidence type="ECO:0000313" key="3">
    <source>
        <dbReference type="Proteomes" id="UP000192368"/>
    </source>
</evidence>
<name>A0A1W1V6A2_PEPAS</name>